<sequence>MAHSFASAGHPNPLIEKVTQLIAGLETYAYFHKDKTNPFNNHDNKKSNESLKIVYLLHGRTSSAAIIEELAHDLITKYYKISQDNIEPIVIITFDFRNHGKRLINELNQQSWNKGNITHAADMISYIDGAVVELKTIHDYLPSFVPGLNKFKQTRYIVSGVSMGGHTTIQSVTRFPGVYDGAAPIVGCFDLSSLLLNRLGKFNRKTLYNESYGILQKNFDQEKYPRSLFDIVSKNDALVAHTYDTKKLKTFALFGEFDPLVLMDYSIPFLNLHDTDVKTRDQFNPSLQFQALKYNAEHEVTDDMTDDLSKWLVEF</sequence>
<dbReference type="SUPFAM" id="SSF53474">
    <property type="entry name" value="alpha/beta-Hydrolases"/>
    <property type="match status" value="1"/>
</dbReference>
<dbReference type="Proteomes" id="UP000009328">
    <property type="component" value="Unassembled WGS sequence"/>
</dbReference>
<comment type="caution">
    <text evidence="1">The sequence shown here is derived from an EMBL/GenBank/DDBJ whole genome shotgun (WGS) entry which is preliminary data.</text>
</comment>
<dbReference type="STRING" id="1206466.K0KNJ9"/>
<dbReference type="AlphaFoldDB" id="K0KNJ9"/>
<dbReference type="InterPro" id="IPR000801">
    <property type="entry name" value="Esterase-like"/>
</dbReference>
<accession>K0KNJ9</accession>
<gene>
    <name evidence="1" type="ORF">BN7_6419</name>
</gene>
<dbReference type="Pfam" id="PF00756">
    <property type="entry name" value="Esterase"/>
    <property type="match status" value="1"/>
</dbReference>
<proteinExistence type="predicted"/>
<evidence type="ECO:0000313" key="2">
    <source>
        <dbReference type="Proteomes" id="UP000009328"/>
    </source>
</evidence>
<dbReference type="HOGENOM" id="CLU_048444_1_0_1"/>
<organism evidence="1 2">
    <name type="scientific">Wickerhamomyces ciferrii (strain ATCC 14091 / BCRC 22168 / CBS 111 / JCM 3599 / NBRC 0793 / NRRL Y-1031 F-60-10)</name>
    <name type="common">Yeast</name>
    <name type="synonym">Pichia ciferrii</name>
    <dbReference type="NCBI Taxonomy" id="1206466"/>
    <lineage>
        <taxon>Eukaryota</taxon>
        <taxon>Fungi</taxon>
        <taxon>Dikarya</taxon>
        <taxon>Ascomycota</taxon>
        <taxon>Saccharomycotina</taxon>
        <taxon>Saccharomycetes</taxon>
        <taxon>Phaffomycetales</taxon>
        <taxon>Wickerhamomycetaceae</taxon>
        <taxon>Wickerhamomyces</taxon>
    </lineage>
</organism>
<keyword evidence="2" id="KW-1185">Reference proteome</keyword>
<name>K0KNJ9_WICCF</name>
<dbReference type="eggNOG" id="ENOG502S162">
    <property type="taxonomic scope" value="Eukaryota"/>
</dbReference>
<protein>
    <submittedName>
        <fullName evidence="1">Uncharacterized protein</fullName>
    </submittedName>
</protein>
<reference evidence="1 2" key="1">
    <citation type="journal article" date="2012" name="Eukaryot. Cell">
        <title>Draft genome sequence of Wickerhamomyces ciferrii NRRL Y-1031 F-60-10.</title>
        <authorList>
            <person name="Schneider J."/>
            <person name="Andrea H."/>
            <person name="Blom J."/>
            <person name="Jaenicke S."/>
            <person name="Ruckert C."/>
            <person name="Schorsch C."/>
            <person name="Szczepanowski R."/>
            <person name="Farwick M."/>
            <person name="Goesmann A."/>
            <person name="Puhler A."/>
            <person name="Schaffer S."/>
            <person name="Tauch A."/>
            <person name="Kohler T."/>
            <person name="Brinkrolf K."/>
        </authorList>
    </citation>
    <scope>NUCLEOTIDE SEQUENCE [LARGE SCALE GENOMIC DNA]</scope>
    <source>
        <strain evidence="2">ATCC 14091 / BCRC 22168 / CBS 111 / JCM 3599 / NBRC 0793 / NRRL Y-1031 F-60-10</strain>
    </source>
</reference>
<dbReference type="Gene3D" id="3.40.50.1820">
    <property type="entry name" value="alpha/beta hydrolase"/>
    <property type="match status" value="1"/>
</dbReference>
<dbReference type="InParanoid" id="K0KNJ9"/>
<dbReference type="InterPro" id="IPR029058">
    <property type="entry name" value="AB_hydrolase_fold"/>
</dbReference>
<dbReference type="EMBL" id="CAIF01000274">
    <property type="protein sequence ID" value="CCH46820.1"/>
    <property type="molecule type" value="Genomic_DNA"/>
</dbReference>
<evidence type="ECO:0000313" key="1">
    <source>
        <dbReference type="EMBL" id="CCH46820.1"/>
    </source>
</evidence>